<dbReference type="RefSeq" id="WP_253886646.1">
    <property type="nucleotide sequence ID" value="NZ_BAAAVB010000012.1"/>
</dbReference>
<feature type="compositionally biased region" description="Polar residues" evidence="1">
    <location>
        <begin position="1142"/>
        <end position="1152"/>
    </location>
</feature>
<feature type="compositionally biased region" description="Basic and acidic residues" evidence="1">
    <location>
        <begin position="1205"/>
        <end position="1220"/>
    </location>
</feature>
<feature type="compositionally biased region" description="Basic and acidic residues" evidence="1">
    <location>
        <begin position="690"/>
        <end position="700"/>
    </location>
</feature>
<feature type="compositionally biased region" description="Basic and acidic residues" evidence="1">
    <location>
        <begin position="1033"/>
        <end position="1042"/>
    </location>
</feature>
<feature type="compositionally biased region" description="Basic and acidic residues" evidence="1">
    <location>
        <begin position="1154"/>
        <end position="1165"/>
    </location>
</feature>
<dbReference type="InterPro" id="IPR029787">
    <property type="entry name" value="Nucleotide_cyclase"/>
</dbReference>
<dbReference type="InterPro" id="IPR000160">
    <property type="entry name" value="GGDEF_dom"/>
</dbReference>
<reference evidence="3 4" key="1">
    <citation type="submission" date="2022-06" db="EMBL/GenBank/DDBJ databases">
        <title>Genomic Encyclopedia of Archaeal and Bacterial Type Strains, Phase II (KMG-II): from individual species to whole genera.</title>
        <authorList>
            <person name="Goeker M."/>
        </authorList>
    </citation>
    <scope>NUCLEOTIDE SEQUENCE [LARGE SCALE GENOMIC DNA]</scope>
    <source>
        <strain evidence="3 4">DSM 44255</strain>
    </source>
</reference>
<feature type="region of interest" description="Disordered" evidence="1">
    <location>
        <begin position="728"/>
        <end position="828"/>
    </location>
</feature>
<feature type="compositionally biased region" description="Acidic residues" evidence="1">
    <location>
        <begin position="1021"/>
        <end position="1032"/>
    </location>
</feature>
<accession>A0ABT1IAL8</accession>
<proteinExistence type="predicted"/>
<keyword evidence="4" id="KW-1185">Reference proteome</keyword>
<comment type="caution">
    <text evidence="3">The sequence shown here is derived from an EMBL/GenBank/DDBJ whole genome shotgun (WGS) entry which is preliminary data.</text>
</comment>
<dbReference type="Pfam" id="PF00990">
    <property type="entry name" value="GGDEF"/>
    <property type="match status" value="1"/>
</dbReference>
<evidence type="ECO:0000313" key="4">
    <source>
        <dbReference type="Proteomes" id="UP001205185"/>
    </source>
</evidence>
<gene>
    <name evidence="3" type="ORF">LV75_002155</name>
</gene>
<name>A0ABT1IAL8_9PSEU</name>
<dbReference type="Gene3D" id="3.30.70.270">
    <property type="match status" value="1"/>
</dbReference>
<dbReference type="InterPro" id="IPR043128">
    <property type="entry name" value="Rev_trsase/Diguanyl_cyclase"/>
</dbReference>
<protein>
    <submittedName>
        <fullName evidence="3">Diguanylate cyclase, GGDEF domain</fullName>
    </submittedName>
</protein>
<evidence type="ECO:0000256" key="1">
    <source>
        <dbReference type="SAM" id="MobiDB-lite"/>
    </source>
</evidence>
<organism evidence="3 4">
    <name type="scientific">Actinokineospora diospyrosa</name>
    <dbReference type="NCBI Taxonomy" id="103728"/>
    <lineage>
        <taxon>Bacteria</taxon>
        <taxon>Bacillati</taxon>
        <taxon>Actinomycetota</taxon>
        <taxon>Actinomycetes</taxon>
        <taxon>Pseudonocardiales</taxon>
        <taxon>Pseudonocardiaceae</taxon>
        <taxon>Actinokineospora</taxon>
    </lineage>
</organism>
<evidence type="ECO:0000313" key="3">
    <source>
        <dbReference type="EMBL" id="MCP2269666.1"/>
    </source>
</evidence>
<feature type="region of interest" description="Disordered" evidence="1">
    <location>
        <begin position="843"/>
        <end position="997"/>
    </location>
</feature>
<evidence type="ECO:0000259" key="2">
    <source>
        <dbReference type="Pfam" id="PF00990"/>
    </source>
</evidence>
<feature type="compositionally biased region" description="Basic and acidic residues" evidence="1">
    <location>
        <begin position="790"/>
        <end position="805"/>
    </location>
</feature>
<dbReference type="SUPFAM" id="SSF55073">
    <property type="entry name" value="Nucleotide cyclase"/>
    <property type="match status" value="1"/>
</dbReference>
<feature type="region of interest" description="Disordered" evidence="1">
    <location>
        <begin position="675"/>
        <end position="700"/>
    </location>
</feature>
<feature type="domain" description="GGDEF" evidence="2">
    <location>
        <begin position="482"/>
        <end position="579"/>
    </location>
</feature>
<feature type="region of interest" description="Disordered" evidence="1">
    <location>
        <begin position="370"/>
        <end position="451"/>
    </location>
</feature>
<dbReference type="EMBL" id="JAMTCO010000005">
    <property type="protein sequence ID" value="MCP2269666.1"/>
    <property type="molecule type" value="Genomic_DNA"/>
</dbReference>
<dbReference type="Proteomes" id="UP001205185">
    <property type="component" value="Unassembled WGS sequence"/>
</dbReference>
<sequence>MAAWNELPAASAAECAALVDSADRLRWSAPELAVQFAARSLRSGVADVATTTRAQVLLGTSLVRLGRHAEAVEPALTALPAVTSGGLVERAAAVRVALAACARVLGEPLAGCELLRPVLRSTTAAPATRALALGQFVACAAHIGRRDDLEDALAEADRLLASDEALGQDGRKVERALLCVRAASYHRRHGDTEAATDSARDGLALLNRLSAVGAEGGLARARLVLEMVCALLDDGDIDEATVVAATVLGEPVRATSALALGRLRLAMATRVHLPSGQADYGRSMLVDVVRLAERHGLDSLQADAWTFLAHAEEEAGHPSDALHALRSARAAEYRYLRSTATARGLLLTEVGAVRDPESAVSLLRATVRPTAAAQVATGSTESTGVVRDGAGKHGASQAGAVQGKGTPTKGVPVKGAQSNRAQSRNTQSRSTQAKGPQSKGTQAKGTRGGKAPEMFAVTLVRVWPKGTAEPVEPEEPPLPVGGEVTLNALAIHVRDLAPADAELLRSDRGEFAVLLPSTTLAEADALASAIREAAADAQWLIDDQGQELTISTGVAALPGTVDGPHEGIEALLLAARAAVTVAEPASPAPAVLRRTDRLRRSPTTAKTIPLTEQRRDSGSVSRRASRVPVADPLADDTPTIPDIAAAVEREPVGHAQADHGTDEPVLAGQAVDDAASPADEHAVGGGDQSLTDRLRGGHARVDHASADRSVIDRALIDRALIDQALTDSALSDDVPEEHAPAESPLADPVTDDPLTDDAPTIPAPTSHRTAADALSRSTEDSPGDSPAVARAERVSEQAVADEAHPQHLGRRAARRAKVDDAAVDESTVDDAGVRSVLSRFGVTAEGGGRRRAPEGDDSYFDPNALVGTDLPAPPMLPASLEPDADDPRWARSTIPAPPEPDPVPLPPDTPPIPEPAEPDPIPPAHPEPAPPIPTPPTPTPPGPARPVPTPPSPSPLTPELPEVEPPAGRQAAPRLVGQDSGVRAAGQVTVDPAASADDRRAIDFAARLRGLPRTVSIPPELPDEVDEAGDLVDADRPDRPEQAELPELPTRRRRTPSGRRERTNPSGLADLLAEALVAFKATQPDRPAGEDPPSPWSDDWPKAPGAGEPDPVADPRLLQDLVRATEFPRADADDRPAALPEPQQSIGTQVQHSGELRKPREEPAKTHPTGELPRWSRLSTESHWPEQPAWPGQPADGTGWAADARAAEPGDRTRSRRADRATQPNVRGRHRSSEWAPADFESG</sequence>
<feature type="compositionally biased region" description="Pro residues" evidence="1">
    <location>
        <begin position="895"/>
        <end position="958"/>
    </location>
</feature>
<feature type="compositionally biased region" description="Basic and acidic residues" evidence="1">
    <location>
        <begin position="1126"/>
        <end position="1136"/>
    </location>
</feature>
<feature type="compositionally biased region" description="Polar residues" evidence="1">
    <location>
        <begin position="416"/>
        <end position="444"/>
    </location>
</feature>
<feature type="region of interest" description="Disordered" evidence="1">
    <location>
        <begin position="591"/>
        <end position="638"/>
    </location>
</feature>
<feature type="region of interest" description="Disordered" evidence="1">
    <location>
        <begin position="1010"/>
        <end position="1243"/>
    </location>
</feature>